<sequence length="347" mass="38974">MIKLCFMTSYGYSIAGLGLPYEFSNADIIIKKSQSYLVKHGTISMKRKTKERDLYKRNHLHAYESLLSLMIGNDHQHKQTTIQRSSREISEILTQFSITAAGAGIAVLFSVVYRLASRRVPFCANKFVDTGLGFSLVLLSWAVNILREVIRKANKQCSSLKGDEIIKNVERGIKEVYFRAATVIIVFTLRDCSPLSIYPLTWCIMQITLLVMQVSSIISYKYRSSNHVSRLSIDRPSDGRCQSTEDECLQSIVVSECRSMGLVSGSTIYQNDGDSRRLLILVILPLSLLLSVVSGRSPNLGLMLTGIQSAVGENEVDGYGTWSRKLLEKNHLCDVQTTRRRVSIRCL</sequence>
<dbReference type="PANTHER" id="PTHR35095">
    <property type="entry name" value="OS05G0143300 PROTEIN"/>
    <property type="match status" value="1"/>
</dbReference>
<keyword evidence="1" id="KW-0812">Transmembrane</keyword>
<keyword evidence="3" id="KW-1185">Reference proteome</keyword>
<feature type="transmembrane region" description="Helical" evidence="1">
    <location>
        <begin position="92"/>
        <end position="115"/>
    </location>
</feature>
<keyword evidence="1" id="KW-1133">Transmembrane helix</keyword>
<reference evidence="2 3" key="1">
    <citation type="submission" date="2021-03" db="EMBL/GenBank/DDBJ databases">
        <authorList>
            <person name="King G.J."/>
            <person name="Bancroft I."/>
            <person name="Baten A."/>
            <person name="Bloomfield J."/>
            <person name="Borpatragohain P."/>
            <person name="He Z."/>
            <person name="Irish N."/>
            <person name="Irwin J."/>
            <person name="Liu K."/>
            <person name="Mauleon R.P."/>
            <person name="Moore J."/>
            <person name="Morris R."/>
            <person name="Ostergaard L."/>
            <person name="Wang B."/>
            <person name="Wells R."/>
        </authorList>
    </citation>
    <scope>NUCLEOTIDE SEQUENCE [LARGE SCALE GENOMIC DNA]</scope>
    <source>
        <strain evidence="2">R-o-18</strain>
        <tissue evidence="2">Leaf</tissue>
    </source>
</reference>
<dbReference type="Proteomes" id="UP000823674">
    <property type="component" value="Chromosome A02"/>
</dbReference>
<evidence type="ECO:0000313" key="2">
    <source>
        <dbReference type="EMBL" id="KAG5410636.1"/>
    </source>
</evidence>
<evidence type="ECO:0000256" key="1">
    <source>
        <dbReference type="SAM" id="Phobius"/>
    </source>
</evidence>
<accession>A0ABQ7NJL9</accession>
<protein>
    <submittedName>
        <fullName evidence="2">Uncharacterized protein</fullName>
    </submittedName>
</protein>
<keyword evidence="1" id="KW-0472">Membrane</keyword>
<feature type="transmembrane region" description="Helical" evidence="1">
    <location>
        <begin position="127"/>
        <end position="146"/>
    </location>
</feature>
<gene>
    <name evidence="2" type="primary">A02p034060.1_BraROA</name>
    <name evidence="2" type="ORF">IGI04_006955</name>
</gene>
<feature type="transmembrane region" description="Helical" evidence="1">
    <location>
        <begin position="278"/>
        <end position="295"/>
    </location>
</feature>
<evidence type="ECO:0000313" key="3">
    <source>
        <dbReference type="Proteomes" id="UP000823674"/>
    </source>
</evidence>
<organism evidence="2 3">
    <name type="scientific">Brassica rapa subsp. trilocularis</name>
    <dbReference type="NCBI Taxonomy" id="1813537"/>
    <lineage>
        <taxon>Eukaryota</taxon>
        <taxon>Viridiplantae</taxon>
        <taxon>Streptophyta</taxon>
        <taxon>Embryophyta</taxon>
        <taxon>Tracheophyta</taxon>
        <taxon>Spermatophyta</taxon>
        <taxon>Magnoliopsida</taxon>
        <taxon>eudicotyledons</taxon>
        <taxon>Gunneridae</taxon>
        <taxon>Pentapetalae</taxon>
        <taxon>rosids</taxon>
        <taxon>malvids</taxon>
        <taxon>Brassicales</taxon>
        <taxon>Brassicaceae</taxon>
        <taxon>Brassiceae</taxon>
        <taxon>Brassica</taxon>
    </lineage>
</organism>
<name>A0ABQ7NJL9_BRACM</name>
<proteinExistence type="predicted"/>
<dbReference type="PANTHER" id="PTHR35095:SF1">
    <property type="entry name" value="OS05G0143300 PROTEIN"/>
    <property type="match status" value="1"/>
</dbReference>
<dbReference type="EMBL" id="JADBGQ010000002">
    <property type="protein sequence ID" value="KAG5410636.1"/>
    <property type="molecule type" value="Genomic_DNA"/>
</dbReference>
<comment type="caution">
    <text evidence="2">The sequence shown here is derived from an EMBL/GenBank/DDBJ whole genome shotgun (WGS) entry which is preliminary data.</text>
</comment>